<proteinExistence type="predicted"/>
<dbReference type="EMBL" id="CM017324">
    <property type="protein sequence ID" value="KAE8037354.1"/>
    <property type="molecule type" value="Genomic_DNA"/>
</dbReference>
<dbReference type="AlphaFoldDB" id="A0A660KNF4"/>
<name>A0A660KNF4_9ROSI</name>
<organism evidence="1 2">
    <name type="scientific">Carpinus fangiana</name>
    <dbReference type="NCBI Taxonomy" id="176857"/>
    <lineage>
        <taxon>Eukaryota</taxon>
        <taxon>Viridiplantae</taxon>
        <taxon>Streptophyta</taxon>
        <taxon>Embryophyta</taxon>
        <taxon>Tracheophyta</taxon>
        <taxon>Spermatophyta</taxon>
        <taxon>Magnoliopsida</taxon>
        <taxon>eudicotyledons</taxon>
        <taxon>Gunneridae</taxon>
        <taxon>Pentapetalae</taxon>
        <taxon>rosids</taxon>
        <taxon>fabids</taxon>
        <taxon>Fagales</taxon>
        <taxon>Betulaceae</taxon>
        <taxon>Carpinus</taxon>
    </lineage>
</organism>
<dbReference type="OrthoDB" id="695142at2759"/>
<evidence type="ECO:0000313" key="1">
    <source>
        <dbReference type="EMBL" id="KAE8037354.1"/>
    </source>
</evidence>
<dbReference type="Proteomes" id="UP000327013">
    <property type="component" value="Chromosome 4"/>
</dbReference>
<evidence type="ECO:0000313" key="2">
    <source>
        <dbReference type="Proteomes" id="UP000327013"/>
    </source>
</evidence>
<protein>
    <submittedName>
        <fullName evidence="1">Uncharacterized protein</fullName>
    </submittedName>
</protein>
<reference evidence="1 2" key="1">
    <citation type="submission" date="2019-06" db="EMBL/GenBank/DDBJ databases">
        <title>A chromosomal-level reference genome of Carpinus fangiana (Coryloideae, Betulaceae).</title>
        <authorList>
            <person name="Yang X."/>
            <person name="Wang Z."/>
            <person name="Zhang L."/>
            <person name="Hao G."/>
            <person name="Liu J."/>
            <person name="Yang Y."/>
        </authorList>
    </citation>
    <scope>NUCLEOTIDE SEQUENCE [LARGE SCALE GENOMIC DNA]</scope>
    <source>
        <strain evidence="1">Cfa_2016G</strain>
        <tissue evidence="1">Leaf</tissue>
    </source>
</reference>
<keyword evidence="2" id="KW-1185">Reference proteome</keyword>
<gene>
    <name evidence="1" type="ORF">FH972_009947</name>
</gene>
<sequence length="71" mass="7824">MSISYDSVQSALYYKLGLISSTLLSPFQQRTHSQMVLEASFSEANTYARKGVVDGINEDMGRGIVSFDVNV</sequence>
<accession>A0A660KNF4</accession>